<keyword evidence="1" id="KW-0812">Transmembrane</keyword>
<evidence type="ECO:0000313" key="3">
    <source>
        <dbReference type="EMBL" id="MBB5618873.1"/>
    </source>
</evidence>
<keyword evidence="1" id="KW-0472">Membrane</keyword>
<evidence type="ECO:0000256" key="2">
    <source>
        <dbReference type="SAM" id="SignalP"/>
    </source>
</evidence>
<accession>A0A840X8G6</accession>
<evidence type="ECO:0000256" key="1">
    <source>
        <dbReference type="SAM" id="Phobius"/>
    </source>
</evidence>
<keyword evidence="1" id="KW-1133">Transmembrane helix</keyword>
<dbReference type="InterPro" id="IPR029062">
    <property type="entry name" value="Class_I_gatase-like"/>
</dbReference>
<dbReference type="SUPFAM" id="SSF52317">
    <property type="entry name" value="Class I glutamine amidotransferase-like"/>
    <property type="match status" value="1"/>
</dbReference>
<dbReference type="Proteomes" id="UP000552883">
    <property type="component" value="Unassembled WGS sequence"/>
</dbReference>
<reference evidence="3 4" key="1">
    <citation type="submission" date="2020-08" db="EMBL/GenBank/DDBJ databases">
        <title>Sequencing the genomes of 1000 actinobacteria strains.</title>
        <authorList>
            <person name="Klenk H.-P."/>
        </authorList>
    </citation>
    <scope>NUCLEOTIDE SEQUENCE [LARGE SCALE GENOMIC DNA]</scope>
    <source>
        <strain evidence="3 4">DSM 23889</strain>
    </source>
</reference>
<organism evidence="3 4">
    <name type="scientific">Microcella frigidaquae</name>
    <dbReference type="NCBI Taxonomy" id="424758"/>
    <lineage>
        <taxon>Bacteria</taxon>
        <taxon>Bacillati</taxon>
        <taxon>Actinomycetota</taxon>
        <taxon>Actinomycetes</taxon>
        <taxon>Micrococcales</taxon>
        <taxon>Microbacteriaceae</taxon>
        <taxon>Microcella</taxon>
    </lineage>
</organism>
<gene>
    <name evidence="3" type="ORF">BJ959_002369</name>
</gene>
<dbReference type="OrthoDB" id="4320398at2"/>
<comment type="caution">
    <text evidence="3">The sequence shown here is derived from an EMBL/GenBank/DDBJ whole genome shotgun (WGS) entry which is preliminary data.</text>
</comment>
<feature type="transmembrane region" description="Helical" evidence="1">
    <location>
        <begin position="296"/>
        <end position="317"/>
    </location>
</feature>
<feature type="signal peptide" evidence="2">
    <location>
        <begin position="1"/>
        <end position="29"/>
    </location>
</feature>
<evidence type="ECO:0000313" key="4">
    <source>
        <dbReference type="Proteomes" id="UP000552883"/>
    </source>
</evidence>
<proteinExistence type="predicted"/>
<keyword evidence="4" id="KW-1185">Reference proteome</keyword>
<keyword evidence="2" id="KW-0732">Signal</keyword>
<feature type="chain" id="PRO_5032874325" evidence="2">
    <location>
        <begin position="30"/>
        <end position="327"/>
    </location>
</feature>
<name>A0A840X8G6_9MICO</name>
<protein>
    <submittedName>
        <fullName evidence="3">Uncharacterized protein</fullName>
    </submittedName>
</protein>
<dbReference type="RefSeq" id="WP_153982432.1">
    <property type="nucleotide sequence ID" value="NZ_BAAANZ010000008.1"/>
</dbReference>
<dbReference type="AlphaFoldDB" id="A0A840X8G6"/>
<sequence>MKRPPLSVRRGVLAVVTAAIVLAPTAAFGNQQDDGSTIVRPAAAALPNPLVPGTYAGDTPAGPVVVVFSASGFTDPEEEDWDIATTLLPGASSMRVTDGGDASAATWTTVLDGASVLVLPEGDNWFPGGSSAISDEALEVIRTWVSAGRTIVGTGSYTHGAIVSALTGVDFTSAFGNNDSNGPWQRVGGDTSLPAELPNGNYTGGLGEVSAYSPEQLAVITPLYSSAANDSIGIAEFAIGTGKYVYHAYDWYPDSGELENGVRDIWNGALGIAAGTSTPPEEEEEEPELAETGTDILSLGFGAAALLLLAGGAVAFATNRRPIGARR</sequence>
<dbReference type="EMBL" id="JACHBS010000001">
    <property type="protein sequence ID" value="MBB5618873.1"/>
    <property type="molecule type" value="Genomic_DNA"/>
</dbReference>